<sequence length="396" mass="43630">MELLFEMLDTGQCLPLALTRKTFTEAGGIIGRAEHCDWVITDRKRHLSSQHALINYRDGVFFLTDTSSNGIHKGDSGDRLRKGEAQRIEHGSVYVLGDFKIRASLLGTPAHMDVEVGRPQAAGSTIPDDAFLALDPLCALDQQERVCSPLDELTALDAAQQAPHQRADYARIDMENLLVPELVAQPEASAPVAPLLQDPNEGFWERFGAALGVDCDGLDSHGREGLAIHAAHLLSQCIGGLQQSLRTRNELKNELRLALTTVQGCSNNPLKLAMDTGEVLGVMLRGSKSGKLPAEQAISGAFRDLQAHQVALLAASRTAMRNALEHVSPEQLTLRFERDHKPLLTTSGSHWRAYKRYHRALRQNDDWSERLLARDFAQAYEEQIRLIATLQTGDLG</sequence>
<gene>
    <name evidence="1" type="ORF">J2W83_001016</name>
</gene>
<evidence type="ECO:0000313" key="2">
    <source>
        <dbReference type="Proteomes" id="UP001259587"/>
    </source>
</evidence>
<accession>A0ACC6JZ79</accession>
<dbReference type="Proteomes" id="UP001259587">
    <property type="component" value="Unassembled WGS sequence"/>
</dbReference>
<comment type="caution">
    <text evidence="1">The sequence shown here is derived from an EMBL/GenBank/DDBJ whole genome shotgun (WGS) entry which is preliminary data.</text>
</comment>
<name>A0ACC6JZ79_9PSED</name>
<keyword evidence="2" id="KW-1185">Reference proteome</keyword>
<proteinExistence type="predicted"/>
<dbReference type="EMBL" id="JAVDTH010000004">
    <property type="protein sequence ID" value="MDR6711422.1"/>
    <property type="molecule type" value="Genomic_DNA"/>
</dbReference>
<evidence type="ECO:0000313" key="1">
    <source>
        <dbReference type="EMBL" id="MDR6711422.1"/>
    </source>
</evidence>
<organism evidence="1 2">
    <name type="scientific">Pseudomonas hunanensis</name>
    <dbReference type="NCBI Taxonomy" id="1247546"/>
    <lineage>
        <taxon>Bacteria</taxon>
        <taxon>Pseudomonadati</taxon>
        <taxon>Pseudomonadota</taxon>
        <taxon>Gammaproteobacteria</taxon>
        <taxon>Pseudomonadales</taxon>
        <taxon>Pseudomonadaceae</taxon>
        <taxon>Pseudomonas</taxon>
    </lineage>
</organism>
<protein>
    <submittedName>
        <fullName evidence="1">Type VI secretion system protein ImpI</fullName>
    </submittedName>
</protein>
<reference evidence="1" key="1">
    <citation type="submission" date="2023-07" db="EMBL/GenBank/DDBJ databases">
        <title>Sorghum-associated microbial communities from plants grown in Nebraska, USA.</title>
        <authorList>
            <person name="Schachtman D."/>
        </authorList>
    </citation>
    <scope>NUCLEOTIDE SEQUENCE</scope>
    <source>
        <strain evidence="1">BE56</strain>
    </source>
</reference>